<dbReference type="NCBIfam" id="TIGR02050">
    <property type="entry name" value="gshA_cyan_rel"/>
    <property type="match status" value="1"/>
</dbReference>
<dbReference type="KEGG" id="scy:SCATT_02320"/>
<gene>
    <name evidence="6" type="ordered locus">SCATT_02320</name>
</gene>
<evidence type="ECO:0000256" key="4">
    <source>
        <dbReference type="ARBA" id="ARBA00048819"/>
    </source>
</evidence>
<evidence type="ECO:0000256" key="2">
    <source>
        <dbReference type="ARBA" id="ARBA00022741"/>
    </source>
</evidence>
<dbReference type="InterPro" id="IPR011793">
    <property type="entry name" value="YbdK"/>
</dbReference>
<comment type="catalytic activity">
    <reaction evidence="4 5">
        <text>L-cysteine + L-glutamate + ATP = gamma-L-glutamyl-L-cysteine + ADP + phosphate + H(+)</text>
        <dbReference type="Rhea" id="RHEA:13285"/>
        <dbReference type="ChEBI" id="CHEBI:15378"/>
        <dbReference type="ChEBI" id="CHEBI:29985"/>
        <dbReference type="ChEBI" id="CHEBI:30616"/>
        <dbReference type="ChEBI" id="CHEBI:35235"/>
        <dbReference type="ChEBI" id="CHEBI:43474"/>
        <dbReference type="ChEBI" id="CHEBI:58173"/>
        <dbReference type="ChEBI" id="CHEBI:456216"/>
        <dbReference type="EC" id="6.3.2.2"/>
    </reaction>
</comment>
<keyword evidence="1 5" id="KW-0436">Ligase</keyword>
<dbReference type="STRING" id="1003195.SCATT_02320"/>
<reference evidence="7" key="1">
    <citation type="submission" date="2011-12" db="EMBL/GenBank/DDBJ databases">
        <title>Complete genome sequence of Streptomyces cattleya strain DSM 46488.</title>
        <authorList>
            <person name="Ou H.-Y."/>
            <person name="Li P."/>
            <person name="Zhao C."/>
            <person name="O'Hagan D."/>
            <person name="Deng Z."/>
        </authorList>
    </citation>
    <scope>NUCLEOTIDE SEQUENCE [LARGE SCALE GENOMIC DNA]</scope>
    <source>
        <strain evidence="7">ATCC 35852 / DSM 46488 / JCM 4925 / NBRC 14057 / NRRL 8057</strain>
    </source>
</reference>
<dbReference type="SUPFAM" id="SSF55931">
    <property type="entry name" value="Glutamine synthetase/guanido kinase"/>
    <property type="match status" value="1"/>
</dbReference>
<evidence type="ECO:0000313" key="6">
    <source>
        <dbReference type="EMBL" id="AEW92603.1"/>
    </source>
</evidence>
<dbReference type="eggNOG" id="COG2170">
    <property type="taxonomic scope" value="Bacteria"/>
</dbReference>
<dbReference type="InterPro" id="IPR006336">
    <property type="entry name" value="GCS2"/>
</dbReference>
<comment type="similarity">
    <text evidence="5">Belongs to the glutamate--cysteine ligase type 2 family. YbdK subfamily.</text>
</comment>
<dbReference type="HOGENOM" id="CLU_044848_0_0_11"/>
<evidence type="ECO:0000256" key="5">
    <source>
        <dbReference type="HAMAP-Rule" id="MF_01609"/>
    </source>
</evidence>
<proteinExistence type="inferred from homology"/>
<dbReference type="InterPro" id="IPR014746">
    <property type="entry name" value="Gln_synth/guanido_kin_cat_dom"/>
</dbReference>
<dbReference type="HAMAP" id="MF_01609">
    <property type="entry name" value="Glu_cys_ligase_2"/>
    <property type="match status" value="1"/>
</dbReference>
<accession>G8WMN4</accession>
<dbReference type="GO" id="GO:0042398">
    <property type="term" value="P:modified amino acid biosynthetic process"/>
    <property type="evidence" value="ECO:0007669"/>
    <property type="project" value="InterPro"/>
</dbReference>
<evidence type="ECO:0000256" key="1">
    <source>
        <dbReference type="ARBA" id="ARBA00022598"/>
    </source>
</evidence>
<evidence type="ECO:0000256" key="3">
    <source>
        <dbReference type="ARBA" id="ARBA00022840"/>
    </source>
</evidence>
<keyword evidence="7" id="KW-1185">Reference proteome</keyword>
<evidence type="ECO:0000313" key="7">
    <source>
        <dbReference type="Proteomes" id="UP000007842"/>
    </source>
</evidence>
<sequence>MEEELLLVDPGSGKVTAVAGQVLARSGSRTGPRPPSLAPEIQREQVEVATCPCTTLEELAGQIRQGRATASEQARRAGAEVAALATAPLPADPSLTGEPRYRRMAEEFGLTAQQQLTCGCHIHVEVTDPEEGVAVLDRIRPWLPPLVALSANSPYWQGCDSHYDSFRYQAWGRWPTAGPTELFGSAAAYREVVAAMLATGTILDEGMVYFDARLSRRYPTVEVRVADVCLEAADTVLLAALVRGLVETASRAWRAGQPADPVPVPVLRLAGWRASRSGITGTLLHPRTHVPAPAGAVLDDVVCHLAPVLADQGELAAVDTALARLRARGNGARAQRARHSVSGSLADTVRYAVERTLS</sequence>
<dbReference type="InterPro" id="IPR050141">
    <property type="entry name" value="GCL_type2/YbdK_subfam"/>
</dbReference>
<dbReference type="PATRIC" id="fig|1003195.29.peg.227"/>
<dbReference type="NCBIfam" id="NF010041">
    <property type="entry name" value="PRK13517.1-1"/>
    <property type="match status" value="1"/>
</dbReference>
<dbReference type="EMBL" id="CP003219">
    <property type="protein sequence ID" value="AEW92603.1"/>
    <property type="molecule type" value="Genomic_DNA"/>
</dbReference>
<dbReference type="Pfam" id="PF04107">
    <property type="entry name" value="GCS2"/>
    <property type="match status" value="1"/>
</dbReference>
<dbReference type="PANTHER" id="PTHR36510">
    <property type="entry name" value="GLUTAMATE--CYSTEINE LIGASE 2-RELATED"/>
    <property type="match status" value="1"/>
</dbReference>
<comment type="function">
    <text evidence="5">ATP-dependent carboxylate-amine ligase which exhibits weak glutamate--cysteine ligase activity.</text>
</comment>
<dbReference type="GO" id="GO:0004357">
    <property type="term" value="F:glutamate-cysteine ligase activity"/>
    <property type="evidence" value="ECO:0007669"/>
    <property type="project" value="UniProtKB-EC"/>
</dbReference>
<dbReference type="GO" id="GO:0005524">
    <property type="term" value="F:ATP binding"/>
    <property type="evidence" value="ECO:0007669"/>
    <property type="project" value="UniProtKB-KW"/>
</dbReference>
<dbReference type="Gene3D" id="3.30.590.20">
    <property type="match status" value="1"/>
</dbReference>
<keyword evidence="3 5" id="KW-0067">ATP-binding</keyword>
<dbReference type="EC" id="6.3.2.2" evidence="5"/>
<dbReference type="Proteomes" id="UP000007842">
    <property type="component" value="Chromosome"/>
</dbReference>
<name>G8WMN4_STREN</name>
<organism evidence="6 7">
    <name type="scientific">Streptantibioticus cattleyicolor (strain ATCC 35852 / DSM 46488 / JCM 4925 / NBRC 14057 / NRRL 8057)</name>
    <name type="common">Streptomyces cattleya</name>
    <dbReference type="NCBI Taxonomy" id="1003195"/>
    <lineage>
        <taxon>Bacteria</taxon>
        <taxon>Bacillati</taxon>
        <taxon>Actinomycetota</taxon>
        <taxon>Actinomycetes</taxon>
        <taxon>Kitasatosporales</taxon>
        <taxon>Streptomycetaceae</taxon>
        <taxon>Streptantibioticus</taxon>
    </lineage>
</organism>
<keyword evidence="2 5" id="KW-0547">Nucleotide-binding</keyword>
<protein>
    <recommendedName>
        <fullName evidence="5">Putative glutamate--cysteine ligase 2</fullName>
        <ecNumber evidence="5">6.3.2.2</ecNumber>
    </recommendedName>
    <alternativeName>
        <fullName evidence="5">Gamma-glutamylcysteine synthetase 2</fullName>
        <shortName evidence="5">GCS 2</shortName>
        <shortName evidence="5">Gamma-GCS 2</shortName>
    </alternativeName>
</protein>
<dbReference type="AlphaFoldDB" id="G8WMN4"/>
<dbReference type="PANTHER" id="PTHR36510:SF1">
    <property type="entry name" value="GLUTAMATE--CYSTEINE LIGASE 2-RELATED"/>
    <property type="match status" value="1"/>
</dbReference>